<feature type="domain" description="N-acetyltransferase" evidence="1">
    <location>
        <begin position="5"/>
        <end position="39"/>
    </location>
</feature>
<evidence type="ECO:0000259" key="1">
    <source>
        <dbReference type="Pfam" id="PF00583"/>
    </source>
</evidence>
<name>A0A5M9JL25_MONFR</name>
<dbReference type="Proteomes" id="UP000322873">
    <property type="component" value="Unassembled WGS sequence"/>
</dbReference>
<protein>
    <recommendedName>
        <fullName evidence="1">N-acetyltransferase domain-containing protein</fullName>
    </recommendedName>
</protein>
<dbReference type="InterPro" id="IPR000182">
    <property type="entry name" value="GNAT_dom"/>
</dbReference>
<reference evidence="2 3" key="1">
    <citation type="submission" date="2019-06" db="EMBL/GenBank/DDBJ databases">
        <title>Genome Sequence of the Brown Rot Fungal Pathogen Monilinia fructicola.</title>
        <authorList>
            <person name="De Miccolis Angelini R.M."/>
            <person name="Landi L."/>
            <person name="Abate D."/>
            <person name="Pollastro S."/>
            <person name="Romanazzi G."/>
            <person name="Faretra F."/>
        </authorList>
    </citation>
    <scope>NUCLEOTIDE SEQUENCE [LARGE SCALE GENOMIC DNA]</scope>
    <source>
        <strain evidence="2 3">Mfrc123</strain>
    </source>
</reference>
<dbReference type="SUPFAM" id="SSF55729">
    <property type="entry name" value="Acyl-CoA N-acyltransferases (Nat)"/>
    <property type="match status" value="1"/>
</dbReference>
<evidence type="ECO:0000313" key="3">
    <source>
        <dbReference type="Proteomes" id="UP000322873"/>
    </source>
</evidence>
<sequence length="67" mass="7284">MIIALDILAVDPAYQRRGAGRLLVRWGTAIADELGYMAIVEASEAGRPLGEFCMDGEASKKIGLNRY</sequence>
<dbReference type="GO" id="GO:0016747">
    <property type="term" value="F:acyltransferase activity, transferring groups other than amino-acyl groups"/>
    <property type="evidence" value="ECO:0007669"/>
    <property type="project" value="InterPro"/>
</dbReference>
<dbReference type="AlphaFoldDB" id="A0A5M9JL25"/>
<gene>
    <name evidence="2" type="ORF">EYC84_000763</name>
</gene>
<dbReference type="EMBL" id="VICG01000008">
    <property type="protein sequence ID" value="KAA8569093.1"/>
    <property type="molecule type" value="Genomic_DNA"/>
</dbReference>
<proteinExistence type="predicted"/>
<dbReference type="VEuPathDB" id="FungiDB:MFRU_037g00260"/>
<evidence type="ECO:0000313" key="2">
    <source>
        <dbReference type="EMBL" id="KAA8569093.1"/>
    </source>
</evidence>
<dbReference type="InterPro" id="IPR016181">
    <property type="entry name" value="Acyl_CoA_acyltransferase"/>
</dbReference>
<dbReference type="Gene3D" id="3.40.630.30">
    <property type="match status" value="1"/>
</dbReference>
<comment type="caution">
    <text evidence="2">The sequence shown here is derived from an EMBL/GenBank/DDBJ whole genome shotgun (WGS) entry which is preliminary data.</text>
</comment>
<organism evidence="2 3">
    <name type="scientific">Monilinia fructicola</name>
    <name type="common">Brown rot fungus</name>
    <name type="synonym">Ciboria fructicola</name>
    <dbReference type="NCBI Taxonomy" id="38448"/>
    <lineage>
        <taxon>Eukaryota</taxon>
        <taxon>Fungi</taxon>
        <taxon>Dikarya</taxon>
        <taxon>Ascomycota</taxon>
        <taxon>Pezizomycotina</taxon>
        <taxon>Leotiomycetes</taxon>
        <taxon>Helotiales</taxon>
        <taxon>Sclerotiniaceae</taxon>
        <taxon>Monilinia</taxon>
    </lineage>
</organism>
<accession>A0A5M9JL25</accession>
<dbReference type="Pfam" id="PF00583">
    <property type="entry name" value="Acetyltransf_1"/>
    <property type="match status" value="1"/>
</dbReference>
<keyword evidence="3" id="KW-1185">Reference proteome</keyword>
<dbReference type="CDD" id="cd04301">
    <property type="entry name" value="NAT_SF"/>
    <property type="match status" value="1"/>
</dbReference>